<accession>A0A917BTR1</accession>
<sequence>MHSILVALAPLAADPTPKDDDVVAGWGGFAVFIGLCVAVALIGYFLVRSLKTARKNLYVEPEEPVEGHPEMSPEARRDAERSGEM</sequence>
<reference evidence="3" key="1">
    <citation type="journal article" date="2014" name="Int. J. Syst. Evol. Microbiol.">
        <title>Complete genome sequence of Corynebacterium casei LMG S-19264T (=DSM 44701T), isolated from a smear-ripened cheese.</title>
        <authorList>
            <consortium name="US DOE Joint Genome Institute (JGI-PGF)"/>
            <person name="Walter F."/>
            <person name="Albersmeier A."/>
            <person name="Kalinowski J."/>
            <person name="Ruckert C."/>
        </authorList>
    </citation>
    <scope>NUCLEOTIDE SEQUENCE</scope>
    <source>
        <strain evidence="3">CGMCC 1.16067</strain>
    </source>
</reference>
<keyword evidence="2" id="KW-0472">Membrane</keyword>
<feature type="transmembrane region" description="Helical" evidence="2">
    <location>
        <begin position="23"/>
        <end position="47"/>
    </location>
</feature>
<dbReference type="RefSeq" id="WP_188780502.1">
    <property type="nucleotide sequence ID" value="NZ_BMKQ01000001.1"/>
</dbReference>
<keyword evidence="2" id="KW-1133">Transmembrane helix</keyword>
<organism evidence="3 4">
    <name type="scientific">Marmoricola endophyticus</name>
    <dbReference type="NCBI Taxonomy" id="2040280"/>
    <lineage>
        <taxon>Bacteria</taxon>
        <taxon>Bacillati</taxon>
        <taxon>Actinomycetota</taxon>
        <taxon>Actinomycetes</taxon>
        <taxon>Propionibacteriales</taxon>
        <taxon>Nocardioidaceae</taxon>
        <taxon>Marmoricola</taxon>
    </lineage>
</organism>
<evidence type="ECO:0000313" key="3">
    <source>
        <dbReference type="EMBL" id="GGF54135.1"/>
    </source>
</evidence>
<comment type="caution">
    <text evidence="3">The sequence shown here is derived from an EMBL/GenBank/DDBJ whole genome shotgun (WGS) entry which is preliminary data.</text>
</comment>
<evidence type="ECO:0000256" key="1">
    <source>
        <dbReference type="SAM" id="MobiDB-lite"/>
    </source>
</evidence>
<reference evidence="3" key="2">
    <citation type="submission" date="2020-09" db="EMBL/GenBank/DDBJ databases">
        <authorList>
            <person name="Sun Q."/>
            <person name="Zhou Y."/>
        </authorList>
    </citation>
    <scope>NUCLEOTIDE SEQUENCE</scope>
    <source>
        <strain evidence="3">CGMCC 1.16067</strain>
    </source>
</reference>
<keyword evidence="4" id="KW-1185">Reference proteome</keyword>
<keyword evidence="2" id="KW-0812">Transmembrane</keyword>
<feature type="region of interest" description="Disordered" evidence="1">
    <location>
        <begin position="60"/>
        <end position="85"/>
    </location>
</feature>
<proteinExistence type="predicted"/>
<name>A0A917BTR1_9ACTN</name>
<dbReference type="AlphaFoldDB" id="A0A917BTR1"/>
<gene>
    <name evidence="3" type="ORF">GCM10011519_30040</name>
</gene>
<dbReference type="Proteomes" id="UP000649179">
    <property type="component" value="Unassembled WGS sequence"/>
</dbReference>
<protein>
    <submittedName>
        <fullName evidence="3">Uncharacterized protein</fullName>
    </submittedName>
</protein>
<feature type="compositionally biased region" description="Basic and acidic residues" evidence="1">
    <location>
        <begin position="65"/>
        <end position="85"/>
    </location>
</feature>
<evidence type="ECO:0000313" key="4">
    <source>
        <dbReference type="Proteomes" id="UP000649179"/>
    </source>
</evidence>
<evidence type="ECO:0000256" key="2">
    <source>
        <dbReference type="SAM" id="Phobius"/>
    </source>
</evidence>
<dbReference type="EMBL" id="BMKQ01000001">
    <property type="protein sequence ID" value="GGF54135.1"/>
    <property type="molecule type" value="Genomic_DNA"/>
</dbReference>